<accession>A0A448ZEP3</accession>
<feature type="coiled-coil region" evidence="1">
    <location>
        <begin position="186"/>
        <end position="216"/>
    </location>
</feature>
<gene>
    <name evidence="3" type="ORF">PSNMU_V1.4_AUG-EV-PASAV3_0073410</name>
</gene>
<feature type="compositionally biased region" description="Basic and acidic residues" evidence="2">
    <location>
        <begin position="799"/>
        <end position="808"/>
    </location>
</feature>
<evidence type="ECO:0000313" key="3">
    <source>
        <dbReference type="EMBL" id="VEU40441.1"/>
    </source>
</evidence>
<name>A0A448ZEP3_9STRA</name>
<proteinExistence type="predicted"/>
<evidence type="ECO:0000313" key="4">
    <source>
        <dbReference type="Proteomes" id="UP000291116"/>
    </source>
</evidence>
<feature type="compositionally biased region" description="Basic residues" evidence="2">
    <location>
        <begin position="735"/>
        <end position="751"/>
    </location>
</feature>
<organism evidence="3 4">
    <name type="scientific">Pseudo-nitzschia multistriata</name>
    <dbReference type="NCBI Taxonomy" id="183589"/>
    <lineage>
        <taxon>Eukaryota</taxon>
        <taxon>Sar</taxon>
        <taxon>Stramenopiles</taxon>
        <taxon>Ochrophyta</taxon>
        <taxon>Bacillariophyta</taxon>
        <taxon>Bacillariophyceae</taxon>
        <taxon>Bacillariophycidae</taxon>
        <taxon>Bacillariales</taxon>
        <taxon>Bacillariaceae</taxon>
        <taxon>Pseudo-nitzschia</taxon>
    </lineage>
</organism>
<feature type="compositionally biased region" description="Low complexity" evidence="2">
    <location>
        <begin position="719"/>
        <end position="732"/>
    </location>
</feature>
<sequence length="828" mass="96081">MNDDETETIALAIKTLEKGVSRILKRRGETFNDNSRHRIQMLIEHARHVLLELFKKRRSLKAFLRWFHKEWVRIEIDLAKHPVQILQHSMQHFLRCQDAFILLTSGECRHEYDMKLAKKTKFRSRLSTLQERDDGYTALYKGTGVYSGYGFDEFNNEIVGIRALLVKELKKYHKAPWDYLERQGGTELLENLLDQHEREQKELQHALQSLKRLMIENMTKRLKPKNLKFATQDKLERLSLSTKGQTIDLERRGDAFQIDGPLLPNENKNPDDWHSFSLEIKEEMDQSSIPPSKIQKRRRVIIDSDDGSDNDDEREDAPKKKGKRQNNKTSQASGLVVRVDSSRTNAEKEDSLAAIKSQVGISTQDLEQAREILEEENASTKKVFEDEKVLRLEKILRRVLARDEIDENEVWDARECLRYACMEAGNKYLWDSSVGCVEKAIENFEKAKEIVELQQKSQQKVTSSEASLFVQLNLFYLHGQALVNIGISLVDTSHHRLSIPRVKVMRAIEEFEGAKKQMAKLRSLAGHTSQSTSRASVKEANSYILKSKQLESLACRWMGRGLWLISEEMKAVTSFEEASQFLNDDILRKWQRDVYFEIDVFDITAEAIYATCDLADRCYSMMEALDHKSPSSRKKGHDLLEIITRALNRHIGIIESIELCSSPVRTKHFRDEYDISSIEDVLLYRKNVMKWWKEQCENEMNDVKPNQNCNSRLPESRSDSSSLKTKKILTSDGSRRKRYEKRRKASSHMHGNRSNNSQDFGQENDAVYALSGHYQPRPPVKFRRWGDEYLIAQQQLAKSECDDPHEETNSSFLTYPSIAPPKPVEFQV</sequence>
<keyword evidence="1" id="KW-0175">Coiled coil</keyword>
<feature type="region of interest" description="Disordered" evidence="2">
    <location>
        <begin position="703"/>
        <end position="761"/>
    </location>
</feature>
<dbReference type="Proteomes" id="UP000291116">
    <property type="component" value="Unassembled WGS sequence"/>
</dbReference>
<evidence type="ECO:0000256" key="1">
    <source>
        <dbReference type="SAM" id="Coils"/>
    </source>
</evidence>
<protein>
    <submittedName>
        <fullName evidence="3">Uncharacterized protein</fullName>
    </submittedName>
</protein>
<feature type="compositionally biased region" description="Polar residues" evidence="2">
    <location>
        <begin position="752"/>
        <end position="761"/>
    </location>
</feature>
<dbReference type="EMBL" id="CAACVS010000280">
    <property type="protein sequence ID" value="VEU40441.1"/>
    <property type="molecule type" value="Genomic_DNA"/>
</dbReference>
<evidence type="ECO:0000256" key="2">
    <source>
        <dbReference type="SAM" id="MobiDB-lite"/>
    </source>
</evidence>
<reference evidence="3 4" key="1">
    <citation type="submission" date="2019-01" db="EMBL/GenBank/DDBJ databases">
        <authorList>
            <person name="Ferrante I. M."/>
        </authorList>
    </citation>
    <scope>NUCLEOTIDE SEQUENCE [LARGE SCALE GENOMIC DNA]</scope>
    <source>
        <strain evidence="3 4">B856</strain>
    </source>
</reference>
<feature type="region of interest" description="Disordered" evidence="2">
    <location>
        <begin position="282"/>
        <end position="349"/>
    </location>
</feature>
<feature type="region of interest" description="Disordered" evidence="2">
    <location>
        <begin position="797"/>
        <end position="817"/>
    </location>
</feature>
<keyword evidence="4" id="KW-1185">Reference proteome</keyword>
<feature type="compositionally biased region" description="Acidic residues" evidence="2">
    <location>
        <begin position="303"/>
        <end position="315"/>
    </location>
</feature>
<dbReference type="OrthoDB" id="41849at2759"/>
<dbReference type="AlphaFoldDB" id="A0A448ZEP3"/>